<dbReference type="KEGG" id="dlu:A6035_01480"/>
<keyword evidence="1" id="KW-1133">Transmembrane helix</keyword>
<protein>
    <recommendedName>
        <fullName evidence="4">Glutaredoxin domain-containing protein</fullName>
    </recommendedName>
</protein>
<proteinExistence type="predicted"/>
<dbReference type="InterPro" id="IPR036249">
    <property type="entry name" value="Thioredoxin-like_sf"/>
</dbReference>
<dbReference type="Proteomes" id="UP000244928">
    <property type="component" value="Chromosome"/>
</dbReference>
<evidence type="ECO:0008006" key="4">
    <source>
        <dbReference type="Google" id="ProtNLM"/>
    </source>
</evidence>
<dbReference type="AlphaFoldDB" id="A0A2S1R461"/>
<name>A0A2S1R461_9ACTN</name>
<dbReference type="PROSITE" id="PS51257">
    <property type="entry name" value="PROKAR_LIPOPROTEIN"/>
    <property type="match status" value="1"/>
</dbReference>
<dbReference type="EMBL" id="CP015449">
    <property type="protein sequence ID" value="AWH91067.1"/>
    <property type="molecule type" value="Genomic_DNA"/>
</dbReference>
<evidence type="ECO:0000313" key="2">
    <source>
        <dbReference type="EMBL" id="AWH91067.1"/>
    </source>
</evidence>
<dbReference type="SUPFAM" id="SSF52833">
    <property type="entry name" value="Thioredoxin-like"/>
    <property type="match status" value="1"/>
</dbReference>
<dbReference type="Gene3D" id="3.40.30.10">
    <property type="entry name" value="Glutaredoxin"/>
    <property type="match status" value="1"/>
</dbReference>
<accession>A0A2S1R461</accession>
<keyword evidence="1" id="KW-0472">Membrane</keyword>
<evidence type="ECO:0000313" key="3">
    <source>
        <dbReference type="Proteomes" id="UP000244928"/>
    </source>
</evidence>
<keyword evidence="3" id="KW-1185">Reference proteome</keyword>
<sequence length="202" mass="21212">MVVRVTHPFARAGRELVPGHWFGPAAVMALGCAIAWMLVGFGHGALLAAVVLVGTLFVALWNSPLRAAGHEPLQAVRALASAGHAVVVLWRPGCPYSAALRRRASREGLEVHWVNIWRDEDAYELCCTINGGSEETPTAVVLDPSLTTPVVIPASVPGIREATAAPITSTQTITPITKICAVPAPATTPAIGSPRRIGSRGH</sequence>
<organism evidence="2 3">
    <name type="scientific">Dietzia lutea</name>
    <dbReference type="NCBI Taxonomy" id="546160"/>
    <lineage>
        <taxon>Bacteria</taxon>
        <taxon>Bacillati</taxon>
        <taxon>Actinomycetota</taxon>
        <taxon>Actinomycetes</taxon>
        <taxon>Mycobacteriales</taxon>
        <taxon>Dietziaceae</taxon>
        <taxon>Dietzia</taxon>
    </lineage>
</organism>
<reference evidence="2 3" key="1">
    <citation type="submission" date="2016-04" db="EMBL/GenBank/DDBJ databases">
        <title>Complete genome sequence of Dietzia lutea YIM 80766T, a strain isolated from desert soil in Egypt.</title>
        <authorList>
            <person name="Zhao J."/>
            <person name="Hu B."/>
            <person name="Geng S."/>
            <person name="Nie Y."/>
            <person name="Tang Y."/>
        </authorList>
    </citation>
    <scope>NUCLEOTIDE SEQUENCE [LARGE SCALE GENOMIC DNA]</scope>
    <source>
        <strain evidence="2 3">YIM 80766</strain>
    </source>
</reference>
<gene>
    <name evidence="2" type="ORF">A6035_01480</name>
</gene>
<keyword evidence="1" id="KW-0812">Transmembrane</keyword>
<evidence type="ECO:0000256" key="1">
    <source>
        <dbReference type="SAM" id="Phobius"/>
    </source>
</evidence>
<feature type="transmembrane region" description="Helical" evidence="1">
    <location>
        <begin position="21"/>
        <end position="39"/>
    </location>
</feature>
<feature type="transmembrane region" description="Helical" evidence="1">
    <location>
        <begin position="45"/>
        <end position="62"/>
    </location>
</feature>